<dbReference type="EMBL" id="JBEPSJ010000002">
    <property type="protein sequence ID" value="MET4582563.1"/>
    <property type="molecule type" value="Genomic_DNA"/>
</dbReference>
<proteinExistence type="predicted"/>
<comment type="caution">
    <text evidence="1">The sequence shown here is derived from an EMBL/GenBank/DDBJ whole genome shotgun (WGS) entry which is preliminary data.</text>
</comment>
<evidence type="ECO:0000313" key="2">
    <source>
        <dbReference type="Proteomes" id="UP001549257"/>
    </source>
</evidence>
<keyword evidence="2" id="KW-1185">Reference proteome</keyword>
<evidence type="ECO:0000313" key="1">
    <source>
        <dbReference type="EMBL" id="MET4582563.1"/>
    </source>
</evidence>
<reference evidence="1 2" key="1">
    <citation type="submission" date="2024-06" db="EMBL/GenBank/DDBJ databases">
        <title>Sorghum-associated microbial communities from plants grown in Nebraska, USA.</title>
        <authorList>
            <person name="Schachtman D."/>
        </authorList>
    </citation>
    <scope>NUCLEOTIDE SEQUENCE [LARGE SCALE GENOMIC DNA]</scope>
    <source>
        <strain evidence="1 2">2857</strain>
    </source>
</reference>
<dbReference type="RefSeq" id="WP_354024745.1">
    <property type="nucleotide sequence ID" value="NZ_JBEPSJ010000002.1"/>
</dbReference>
<sequence length="98" mass="10335">MRPASSTPTIGDLMDLGNYSNYPLPDRIKRAFGADTAGQLADKLGAKGTLTPELARDAESAYNSYSRGDQGAAREFLKTKLGLDDAVVDDVLAKLSAG</sequence>
<name>A0ABV2QNE2_9MICO</name>
<protein>
    <submittedName>
        <fullName evidence="1">Uncharacterized protein</fullName>
    </submittedName>
</protein>
<dbReference type="Proteomes" id="UP001549257">
    <property type="component" value="Unassembled WGS sequence"/>
</dbReference>
<accession>A0ABV2QNE2</accession>
<gene>
    <name evidence="1" type="ORF">ABIE21_002073</name>
</gene>
<organism evidence="1 2">
    <name type="scientific">Conyzicola nivalis</name>
    <dbReference type="NCBI Taxonomy" id="1477021"/>
    <lineage>
        <taxon>Bacteria</taxon>
        <taxon>Bacillati</taxon>
        <taxon>Actinomycetota</taxon>
        <taxon>Actinomycetes</taxon>
        <taxon>Micrococcales</taxon>
        <taxon>Microbacteriaceae</taxon>
        <taxon>Conyzicola</taxon>
    </lineage>
</organism>